<dbReference type="EMBL" id="SMCQ01000001">
    <property type="protein sequence ID" value="TCW02825.1"/>
    <property type="molecule type" value="Genomic_DNA"/>
</dbReference>
<reference evidence="1 2" key="1">
    <citation type="submission" date="2019-03" db="EMBL/GenBank/DDBJ databases">
        <title>Genomic Encyclopedia of Type Strains, Phase IV (KMG-IV): sequencing the most valuable type-strain genomes for metagenomic binning, comparative biology and taxonomic classification.</title>
        <authorList>
            <person name="Goeker M."/>
        </authorList>
    </citation>
    <scope>NUCLEOTIDE SEQUENCE [LARGE SCALE GENOMIC DNA]</scope>
    <source>
        <strain evidence="1 2">DSM 29487</strain>
    </source>
</reference>
<evidence type="ECO:0000313" key="2">
    <source>
        <dbReference type="Proteomes" id="UP000295515"/>
    </source>
</evidence>
<dbReference type="AlphaFoldDB" id="A0A4R3Z8V4"/>
<gene>
    <name evidence="1" type="ORF">EDD60_101129</name>
</gene>
<sequence length="35" mass="4367">MKKIKAWIHSIFYRYFEVVEIDEDGHIIEKKQQDE</sequence>
<proteinExistence type="predicted"/>
<comment type="caution">
    <text evidence="1">The sequence shown here is derived from an EMBL/GenBank/DDBJ whole genome shotgun (WGS) entry which is preliminary data.</text>
</comment>
<accession>A0A4R3Z8V4</accession>
<name>A0A4R3Z8V4_9FIRM</name>
<dbReference type="Proteomes" id="UP000295515">
    <property type="component" value="Unassembled WGS sequence"/>
</dbReference>
<organism evidence="1 2">
    <name type="scientific">Longibaculum muris</name>
    <dbReference type="NCBI Taxonomy" id="1796628"/>
    <lineage>
        <taxon>Bacteria</taxon>
        <taxon>Bacillati</taxon>
        <taxon>Bacillota</taxon>
        <taxon>Erysipelotrichia</taxon>
        <taxon>Erysipelotrichales</taxon>
        <taxon>Coprobacillaceae</taxon>
        <taxon>Longibaculum</taxon>
    </lineage>
</organism>
<evidence type="ECO:0000313" key="1">
    <source>
        <dbReference type="EMBL" id="TCW02825.1"/>
    </source>
</evidence>
<protein>
    <submittedName>
        <fullName evidence="1">Uncharacterized protein</fullName>
    </submittedName>
</protein>
<keyword evidence="2" id="KW-1185">Reference proteome</keyword>